<name>A0ABQ1KEN0_9GAMM</name>
<gene>
    <name evidence="7" type="ORF">GCM10011352_23460</name>
</gene>
<evidence type="ECO:0000313" key="8">
    <source>
        <dbReference type="Proteomes" id="UP000629025"/>
    </source>
</evidence>
<comment type="subcellular location">
    <subcellularLocation>
        <location evidence="1">Cell membrane</location>
        <topology evidence="1">Multi-pass membrane protein</topology>
    </subcellularLocation>
</comment>
<keyword evidence="2" id="KW-1003">Cell membrane</keyword>
<feature type="transmembrane region" description="Helical" evidence="6">
    <location>
        <begin position="109"/>
        <end position="133"/>
    </location>
</feature>
<dbReference type="RefSeq" id="WP_188748465.1">
    <property type="nucleotide sequence ID" value="NZ_BMIJ01000004.1"/>
</dbReference>
<feature type="transmembrane region" description="Helical" evidence="6">
    <location>
        <begin position="6"/>
        <end position="28"/>
    </location>
</feature>
<accession>A0ABQ1KEN0</accession>
<keyword evidence="3 6" id="KW-0812">Transmembrane</keyword>
<keyword evidence="5 6" id="KW-0472">Membrane</keyword>
<dbReference type="Pfam" id="PF01810">
    <property type="entry name" value="LysE"/>
    <property type="match status" value="1"/>
</dbReference>
<dbReference type="Proteomes" id="UP000629025">
    <property type="component" value="Unassembled WGS sequence"/>
</dbReference>
<keyword evidence="4 6" id="KW-1133">Transmembrane helix</keyword>
<feature type="transmembrane region" description="Helical" evidence="6">
    <location>
        <begin position="40"/>
        <end position="65"/>
    </location>
</feature>
<dbReference type="EMBL" id="BMIJ01000004">
    <property type="protein sequence ID" value="GGB96644.1"/>
    <property type="molecule type" value="Genomic_DNA"/>
</dbReference>
<sequence>MSIESAVSFLIAVFIFGITPGPGVFAIIARALQRGAWSCLPLSVGMIVSDIIYLLLACLGLAALATHWGEVFTVIRLLGAGYLCYLGWKMWTAPVTVIEASATPDRRDALHALTQGFLISASNPKVILFYIAFLPTFMDVTALSGEGMVLVSLLTFVGLLAGLMLIAFSAAQARRYLRSQRAVKGMNRTSGSVMALAGVYLASRN</sequence>
<evidence type="ECO:0000313" key="7">
    <source>
        <dbReference type="EMBL" id="GGB96644.1"/>
    </source>
</evidence>
<dbReference type="PANTHER" id="PTHR30086">
    <property type="entry name" value="ARGININE EXPORTER PROTEIN ARGO"/>
    <property type="match status" value="1"/>
</dbReference>
<evidence type="ECO:0000256" key="6">
    <source>
        <dbReference type="SAM" id="Phobius"/>
    </source>
</evidence>
<evidence type="ECO:0000256" key="2">
    <source>
        <dbReference type="ARBA" id="ARBA00022475"/>
    </source>
</evidence>
<evidence type="ECO:0000256" key="1">
    <source>
        <dbReference type="ARBA" id="ARBA00004651"/>
    </source>
</evidence>
<evidence type="ECO:0000256" key="4">
    <source>
        <dbReference type="ARBA" id="ARBA00022989"/>
    </source>
</evidence>
<dbReference type="PIRSF" id="PIRSF006324">
    <property type="entry name" value="LeuE"/>
    <property type="match status" value="1"/>
</dbReference>
<proteinExistence type="predicted"/>
<evidence type="ECO:0000256" key="3">
    <source>
        <dbReference type="ARBA" id="ARBA00022692"/>
    </source>
</evidence>
<comment type="caution">
    <text evidence="7">The sequence shown here is derived from an EMBL/GenBank/DDBJ whole genome shotgun (WGS) entry which is preliminary data.</text>
</comment>
<keyword evidence="8" id="KW-1185">Reference proteome</keyword>
<dbReference type="PANTHER" id="PTHR30086:SF20">
    <property type="entry name" value="ARGININE EXPORTER PROTEIN ARGO-RELATED"/>
    <property type="match status" value="1"/>
</dbReference>
<organism evidence="7 8">
    <name type="scientific">Marinobacterium zhoushanense</name>
    <dbReference type="NCBI Taxonomy" id="1679163"/>
    <lineage>
        <taxon>Bacteria</taxon>
        <taxon>Pseudomonadati</taxon>
        <taxon>Pseudomonadota</taxon>
        <taxon>Gammaproteobacteria</taxon>
        <taxon>Oceanospirillales</taxon>
        <taxon>Oceanospirillaceae</taxon>
        <taxon>Marinobacterium</taxon>
    </lineage>
</organism>
<protein>
    <submittedName>
        <fullName evidence="7">Lysine transporter LysE</fullName>
    </submittedName>
</protein>
<reference evidence="8" key="1">
    <citation type="journal article" date="2019" name="Int. J. Syst. Evol. Microbiol.">
        <title>The Global Catalogue of Microorganisms (GCM) 10K type strain sequencing project: providing services to taxonomists for standard genome sequencing and annotation.</title>
        <authorList>
            <consortium name="The Broad Institute Genomics Platform"/>
            <consortium name="The Broad Institute Genome Sequencing Center for Infectious Disease"/>
            <person name="Wu L."/>
            <person name="Ma J."/>
        </authorList>
    </citation>
    <scope>NUCLEOTIDE SEQUENCE [LARGE SCALE GENOMIC DNA]</scope>
    <source>
        <strain evidence="8">CGMCC 1.15341</strain>
    </source>
</reference>
<evidence type="ECO:0000256" key="5">
    <source>
        <dbReference type="ARBA" id="ARBA00023136"/>
    </source>
</evidence>
<dbReference type="InterPro" id="IPR001123">
    <property type="entry name" value="LeuE-type"/>
</dbReference>
<feature type="transmembrane region" description="Helical" evidence="6">
    <location>
        <begin position="148"/>
        <end position="171"/>
    </location>
</feature>